<gene>
    <name evidence="3" type="ORF">HRI_001292800</name>
</gene>
<dbReference type="PANTHER" id="PTHR46775:SF1">
    <property type="entry name" value="FLOCCULATION PROTEIN (DUF1296)"/>
    <property type="match status" value="1"/>
</dbReference>
<dbReference type="InterPro" id="IPR009060">
    <property type="entry name" value="UBA-like_sf"/>
</dbReference>
<feature type="region of interest" description="Disordered" evidence="1">
    <location>
        <begin position="492"/>
        <end position="557"/>
    </location>
</feature>
<feature type="region of interest" description="Disordered" evidence="1">
    <location>
        <begin position="330"/>
        <end position="410"/>
    </location>
</feature>
<dbReference type="InterPro" id="IPR009719">
    <property type="entry name" value="GIP1_N"/>
</dbReference>
<feature type="region of interest" description="Disordered" evidence="1">
    <location>
        <begin position="48"/>
        <end position="152"/>
    </location>
</feature>
<evidence type="ECO:0000259" key="2">
    <source>
        <dbReference type="Pfam" id="PF06972"/>
    </source>
</evidence>
<keyword evidence="4" id="KW-1185">Reference proteome</keyword>
<protein>
    <recommendedName>
        <fullName evidence="2">GBF-interacting protein 1 N-terminal domain-containing protein</fullName>
    </recommendedName>
</protein>
<feature type="compositionally biased region" description="Polar residues" evidence="1">
    <location>
        <begin position="177"/>
        <end position="193"/>
    </location>
</feature>
<dbReference type="Pfam" id="PF06972">
    <property type="entry name" value="GIP1_N"/>
    <property type="match status" value="1"/>
</dbReference>
<feature type="compositionally biased region" description="Polar residues" evidence="1">
    <location>
        <begin position="214"/>
        <end position="227"/>
    </location>
</feature>
<feature type="compositionally biased region" description="Polar residues" evidence="1">
    <location>
        <begin position="120"/>
        <end position="138"/>
    </location>
</feature>
<reference evidence="3" key="1">
    <citation type="submission" date="2023-05" db="EMBL/GenBank/DDBJ databases">
        <title>Genome and transcriptome analyses reveal genes involved in the formation of fine ridges on petal epidermal cells in Hibiscus trionum.</title>
        <authorList>
            <person name="Koshimizu S."/>
            <person name="Masuda S."/>
            <person name="Ishii T."/>
            <person name="Shirasu K."/>
            <person name="Hoshino A."/>
            <person name="Arita M."/>
        </authorList>
    </citation>
    <scope>NUCLEOTIDE SEQUENCE</scope>
    <source>
        <strain evidence="3">Hamamatsu line</strain>
    </source>
</reference>
<feature type="compositionally biased region" description="Basic and acidic residues" evidence="1">
    <location>
        <begin position="68"/>
        <end position="82"/>
    </location>
</feature>
<dbReference type="PANTHER" id="PTHR46775">
    <property type="entry name" value="FLOCCULATION PROTEIN (DUF1296)"/>
    <property type="match status" value="1"/>
</dbReference>
<name>A0A9W7LV30_HIBTR</name>
<organism evidence="3 4">
    <name type="scientific">Hibiscus trionum</name>
    <name type="common">Flower of an hour</name>
    <dbReference type="NCBI Taxonomy" id="183268"/>
    <lineage>
        <taxon>Eukaryota</taxon>
        <taxon>Viridiplantae</taxon>
        <taxon>Streptophyta</taxon>
        <taxon>Embryophyta</taxon>
        <taxon>Tracheophyta</taxon>
        <taxon>Spermatophyta</taxon>
        <taxon>Magnoliopsida</taxon>
        <taxon>eudicotyledons</taxon>
        <taxon>Gunneridae</taxon>
        <taxon>Pentapetalae</taxon>
        <taxon>rosids</taxon>
        <taxon>malvids</taxon>
        <taxon>Malvales</taxon>
        <taxon>Malvaceae</taxon>
        <taxon>Malvoideae</taxon>
        <taxon>Hibiscus</taxon>
    </lineage>
</organism>
<comment type="caution">
    <text evidence="3">The sequence shown here is derived from an EMBL/GenBank/DDBJ whole genome shotgun (WGS) entry which is preliminary data.</text>
</comment>
<dbReference type="SUPFAM" id="SSF46934">
    <property type="entry name" value="UBA-like"/>
    <property type="match status" value="1"/>
</dbReference>
<accession>A0A9W7LV30</accession>
<dbReference type="OrthoDB" id="753279at2759"/>
<dbReference type="Proteomes" id="UP001165190">
    <property type="component" value="Unassembled WGS sequence"/>
</dbReference>
<evidence type="ECO:0000313" key="4">
    <source>
        <dbReference type="Proteomes" id="UP001165190"/>
    </source>
</evidence>
<dbReference type="AlphaFoldDB" id="A0A9W7LV30"/>
<feature type="region of interest" description="Disordered" evidence="1">
    <location>
        <begin position="169"/>
        <end position="227"/>
    </location>
</feature>
<proteinExistence type="predicted"/>
<dbReference type="GO" id="GO:0051082">
    <property type="term" value="F:unfolded protein binding"/>
    <property type="evidence" value="ECO:0007669"/>
    <property type="project" value="TreeGrafter"/>
</dbReference>
<dbReference type="EMBL" id="BSYR01000012">
    <property type="protein sequence ID" value="GMI76235.1"/>
    <property type="molecule type" value="Genomic_DNA"/>
</dbReference>
<dbReference type="InterPro" id="IPR044277">
    <property type="entry name" value="GIP1"/>
</dbReference>
<feature type="compositionally biased region" description="Polar residues" evidence="1">
    <location>
        <begin position="358"/>
        <end position="385"/>
    </location>
</feature>
<evidence type="ECO:0000313" key="3">
    <source>
        <dbReference type="EMBL" id="GMI76235.1"/>
    </source>
</evidence>
<evidence type="ECO:0000256" key="1">
    <source>
        <dbReference type="SAM" id="MobiDB-lite"/>
    </source>
</evidence>
<sequence length="930" mass="97561">MSGGGFRVSSIPNSVRKTVQNIKEITGNHSEDEIYAMLKECSMDPNETAQRLLLQDPFREVKRKRDRKKESLNNKESTESRWRPGSQGRGTRGGRGNFPPRYTTHAIGVSKSSGPGRDNGMNQVAENGSGQSLSTSQETKPKESTLIASPVPAMAKGSTGVVAETFSAPAKEAANPPQENSSVDNSEFRSASSPVDAINKPTIAFGSGDMSGQPAASSSDCSMSTAPASSSVICFSSSEPELVPSNVPRLLSALDTIKCESNRASTEPNAVIPTENKLASFSSSEPTLVPSNVSQLVGSLDTIKHDIGNSRASAEPNAVIPTENKLASAATEASSSSLQGKMPSKSPAVVKNPLGESSHPSSTATHGSSATRLSSNYSGRSQQIIGPQKVGSNKEWKPKPNNTNVGLGSGTAGASEVTTFSLETNAQSLPVSSVLDSEVATSKLQKKLEELHLPQRQHVIIPNHIHVPESERTKLSFGSFDASFGVASNYVGGQESDKISTPLSEASQDVDETADEQGSSTKNALSTAEEGDYTDRPQSHAHTPGNLSDDGDVASSVPEYNENKQENALLSGSNQNCAVTSPNYSFGIVPPMLAPFGNAESQAREVSRLSSFVVPQPFDPAAYYAQFYRSSADTDGRVSPFPSGVAAKYNGNVAVLPPQTSQSPQEGGNSLVLTTTSSSPVVSQAAGMMQSSIAVTQQPVPVYRSAAGVHLPHYPPNFIQYAPFYSPFYVPSPAIHQFINNGVFPQQPQAGTVYPSAPAAPTTGVKFSHPQFKPGSNTPNSAHIGMPSGYGSYGSSPVGYNPSSAVTTGNSTTNEDLGGAQFKENNVYVSGQQSEGSAVWIAPPGRDISSLPASSFYNLAPPGQNVTFAPTQVVPGSFAGIYHPQAATAAAVHPLIQQAQTMAGAVNMGGSAAGVYRQPQHAQMNWPSNY</sequence>
<feature type="compositionally biased region" description="Polar residues" evidence="1">
    <location>
        <begin position="516"/>
        <end position="526"/>
    </location>
</feature>
<feature type="compositionally biased region" description="Gly residues" evidence="1">
    <location>
        <begin position="87"/>
        <end position="96"/>
    </location>
</feature>
<feature type="domain" description="GBF-interacting protein 1 N-terminal" evidence="2">
    <location>
        <begin position="11"/>
        <end position="70"/>
    </location>
</feature>